<evidence type="ECO:0000256" key="3">
    <source>
        <dbReference type="ARBA" id="ARBA00022833"/>
    </source>
</evidence>
<protein>
    <submittedName>
        <fullName evidence="9">Uncharacterized protein</fullName>
    </submittedName>
</protein>
<feature type="domain" description="PH" evidence="7">
    <location>
        <begin position="191"/>
        <end position="289"/>
    </location>
</feature>
<keyword evidence="10" id="KW-1185">Reference proteome</keyword>
<dbReference type="PROSITE" id="PS50297">
    <property type="entry name" value="ANK_REP_REGION"/>
    <property type="match status" value="2"/>
</dbReference>
<evidence type="ECO:0000313" key="10">
    <source>
        <dbReference type="Proteomes" id="UP000494206"/>
    </source>
</evidence>
<dbReference type="PANTHER" id="PTHR23180:SF399">
    <property type="entry name" value="BLOWN FUSE, ISOFORM A-RELATED"/>
    <property type="match status" value="1"/>
</dbReference>
<keyword evidence="1" id="KW-0479">Metal-binding</keyword>
<dbReference type="InterPro" id="IPR036770">
    <property type="entry name" value="Ankyrin_rpt-contain_sf"/>
</dbReference>
<dbReference type="InterPro" id="IPR038508">
    <property type="entry name" value="ArfGAP_dom_sf"/>
</dbReference>
<feature type="compositionally biased region" description="Low complexity" evidence="6">
    <location>
        <begin position="336"/>
        <end position="361"/>
    </location>
</feature>
<dbReference type="SUPFAM" id="SSF48403">
    <property type="entry name" value="Ankyrin repeat"/>
    <property type="match status" value="1"/>
</dbReference>
<accession>A0A8S1FDF8</accession>
<feature type="repeat" description="ANK" evidence="4">
    <location>
        <begin position="596"/>
        <end position="628"/>
    </location>
</feature>
<dbReference type="SMART" id="SM00233">
    <property type="entry name" value="PH"/>
    <property type="match status" value="1"/>
</dbReference>
<evidence type="ECO:0000256" key="6">
    <source>
        <dbReference type="SAM" id="MobiDB-lite"/>
    </source>
</evidence>
<dbReference type="PROSITE" id="PS50088">
    <property type="entry name" value="ANK_REPEAT"/>
    <property type="match status" value="2"/>
</dbReference>
<dbReference type="Proteomes" id="UP000494206">
    <property type="component" value="Unassembled WGS sequence"/>
</dbReference>
<sequence length="728" mass="80753">MIVREPPDSDSDGGFNDFVRRRVAARETQEMITIFQCEDYDGPPIAAGVTIRKIVEKRVEVSREQLIALERNEADRRHHRVEQARDEFRVETMRNIVRQSMRRNRDSQFSFAAMPTFHIQPIDEVPRSSSFNCGATGDEPRKRNIWNRLTMRNRKRNKQLGVSWSEGALIEAVNDIKEMFQHPTGMPLDPDVMMEGYLYKRSSNAFKTWNRRWFQIRDNKLLYSHRSNDSEPPTVMEENLMLCLVRPAPSNIDRVGCFELVTPTRSHLLQADSESLCNDWMRALQRTILALHESDNAVVSCATPNTKVGSSSAVNSSVSSTPNGADANKSRSVSDPTTGTASTSNAANPTSASPPSSKTSTFEQIRRVPGNEVCADCGSSTPKWVSINLGVVLCIECSGVHRSLGVQISKVRSLTMDSIDNELRDVLLALGNRQVNAIYLKYLPEKDVIPPAANENSTRPVREAWIKAKYVERRFAVASDERARTTASSRIENLKHKTSNGGVNRSASYADMQEAEKCEPPNCDADPWSAELTIPQSTPSKRLSTCGSDTALDTVLAGNAESNVEWEQVAEACASGDLLALLTAHAQGFELNSIHHGTSALHIATRNGQTAAVEFLLLNGAKINMLDEKLNTPLHLAANEGNTLQVCQLLKRGADNNLSNVDGKTPLDIAMDGTHADIVTLFRVTIMRNEFNEYNNPMDETVDVVISDIARRAASEKQQKEKNAESVI</sequence>
<dbReference type="PROSITE" id="PS50003">
    <property type="entry name" value="PH_DOMAIN"/>
    <property type="match status" value="1"/>
</dbReference>
<evidence type="ECO:0000256" key="1">
    <source>
        <dbReference type="ARBA" id="ARBA00022723"/>
    </source>
</evidence>
<evidence type="ECO:0000256" key="5">
    <source>
        <dbReference type="PROSITE-ProRule" id="PRU00288"/>
    </source>
</evidence>
<evidence type="ECO:0000256" key="4">
    <source>
        <dbReference type="PROSITE-ProRule" id="PRU00023"/>
    </source>
</evidence>
<dbReference type="Gene3D" id="1.25.40.20">
    <property type="entry name" value="Ankyrin repeat-containing domain"/>
    <property type="match status" value="1"/>
</dbReference>
<organism evidence="9 10">
    <name type="scientific">Caenorhabditis bovis</name>
    <dbReference type="NCBI Taxonomy" id="2654633"/>
    <lineage>
        <taxon>Eukaryota</taxon>
        <taxon>Metazoa</taxon>
        <taxon>Ecdysozoa</taxon>
        <taxon>Nematoda</taxon>
        <taxon>Chromadorea</taxon>
        <taxon>Rhabditida</taxon>
        <taxon>Rhabditina</taxon>
        <taxon>Rhabditomorpha</taxon>
        <taxon>Rhabditoidea</taxon>
        <taxon>Rhabditidae</taxon>
        <taxon>Peloderinae</taxon>
        <taxon>Caenorhabditis</taxon>
    </lineage>
</organism>
<dbReference type="SMART" id="SM00105">
    <property type="entry name" value="ArfGap"/>
    <property type="match status" value="1"/>
</dbReference>
<evidence type="ECO:0000259" key="8">
    <source>
        <dbReference type="PROSITE" id="PS50115"/>
    </source>
</evidence>
<dbReference type="InterPro" id="IPR001849">
    <property type="entry name" value="PH_domain"/>
</dbReference>
<evidence type="ECO:0000256" key="2">
    <source>
        <dbReference type="ARBA" id="ARBA00022771"/>
    </source>
</evidence>
<dbReference type="Gene3D" id="1.10.220.150">
    <property type="entry name" value="Arf GTPase activating protein"/>
    <property type="match status" value="1"/>
</dbReference>
<dbReference type="PANTHER" id="PTHR23180">
    <property type="entry name" value="CENTAURIN/ARF"/>
    <property type="match status" value="1"/>
</dbReference>
<feature type="domain" description="Arf-GAP" evidence="8">
    <location>
        <begin position="359"/>
        <end position="484"/>
    </location>
</feature>
<dbReference type="Pfam" id="PF13857">
    <property type="entry name" value="Ank_5"/>
    <property type="match status" value="1"/>
</dbReference>
<keyword evidence="4" id="KW-0040">ANK repeat</keyword>
<feature type="region of interest" description="Disordered" evidence="6">
    <location>
        <begin position="306"/>
        <end position="365"/>
    </location>
</feature>
<dbReference type="InterPro" id="IPR002110">
    <property type="entry name" value="Ankyrin_rpt"/>
</dbReference>
<dbReference type="EMBL" id="CADEPM010000013">
    <property type="protein sequence ID" value="CAB3411411.1"/>
    <property type="molecule type" value="Genomic_DNA"/>
</dbReference>
<evidence type="ECO:0000313" key="9">
    <source>
        <dbReference type="EMBL" id="CAB3411411.1"/>
    </source>
</evidence>
<dbReference type="PRINTS" id="PR00405">
    <property type="entry name" value="REVINTRACTNG"/>
</dbReference>
<feature type="compositionally biased region" description="Low complexity" evidence="6">
    <location>
        <begin position="308"/>
        <end position="320"/>
    </location>
</feature>
<dbReference type="GO" id="GO:0008270">
    <property type="term" value="F:zinc ion binding"/>
    <property type="evidence" value="ECO:0007669"/>
    <property type="project" value="UniProtKB-KW"/>
</dbReference>
<dbReference type="InterPro" id="IPR011993">
    <property type="entry name" value="PH-like_dom_sf"/>
</dbReference>
<keyword evidence="2 5" id="KW-0863">Zinc-finger</keyword>
<dbReference type="Gene3D" id="2.30.29.30">
    <property type="entry name" value="Pleckstrin-homology domain (PH domain)/Phosphotyrosine-binding domain (PTB)"/>
    <property type="match status" value="1"/>
</dbReference>
<dbReference type="AlphaFoldDB" id="A0A8S1FDF8"/>
<dbReference type="CDD" id="cd13250">
    <property type="entry name" value="PH_ACAP"/>
    <property type="match status" value="1"/>
</dbReference>
<gene>
    <name evidence="9" type="ORF">CBOVIS_LOCUS12807</name>
</gene>
<dbReference type="GO" id="GO:0005096">
    <property type="term" value="F:GTPase activator activity"/>
    <property type="evidence" value="ECO:0007669"/>
    <property type="project" value="InterPro"/>
</dbReference>
<dbReference type="InterPro" id="IPR045258">
    <property type="entry name" value="ACAP1/2/3-like"/>
</dbReference>
<keyword evidence="3" id="KW-0862">Zinc</keyword>
<comment type="caution">
    <text evidence="9">The sequence shown here is derived from an EMBL/GenBank/DDBJ whole genome shotgun (WGS) entry which is preliminary data.</text>
</comment>
<dbReference type="InterPro" id="IPR037278">
    <property type="entry name" value="ARFGAP/RecO"/>
</dbReference>
<name>A0A8S1FDF8_9PELO</name>
<dbReference type="Pfam" id="PF00169">
    <property type="entry name" value="PH"/>
    <property type="match status" value="1"/>
</dbReference>
<dbReference type="FunFam" id="2.30.29.30:FF:000384">
    <property type="entry name" value="Uncharacterized protein, isoform A"/>
    <property type="match status" value="1"/>
</dbReference>
<dbReference type="PROSITE" id="PS50115">
    <property type="entry name" value="ARFGAP"/>
    <property type="match status" value="1"/>
</dbReference>
<dbReference type="SUPFAM" id="SSF50729">
    <property type="entry name" value="PH domain-like"/>
    <property type="match status" value="1"/>
</dbReference>
<proteinExistence type="predicted"/>
<dbReference type="SUPFAM" id="SSF57863">
    <property type="entry name" value="ArfGap/RecO-like zinc finger"/>
    <property type="match status" value="1"/>
</dbReference>
<evidence type="ECO:0000259" key="7">
    <source>
        <dbReference type="PROSITE" id="PS50003"/>
    </source>
</evidence>
<feature type="repeat" description="ANK" evidence="4">
    <location>
        <begin position="629"/>
        <end position="661"/>
    </location>
</feature>
<dbReference type="InterPro" id="IPR001164">
    <property type="entry name" value="ArfGAP_dom"/>
</dbReference>
<dbReference type="SMART" id="SM00248">
    <property type="entry name" value="ANK"/>
    <property type="match status" value="3"/>
</dbReference>
<dbReference type="OrthoDB" id="10070851at2759"/>
<reference evidence="9 10" key="1">
    <citation type="submission" date="2020-04" db="EMBL/GenBank/DDBJ databases">
        <authorList>
            <person name="Laetsch R D."/>
            <person name="Stevens L."/>
            <person name="Kumar S."/>
            <person name="Blaxter L. M."/>
        </authorList>
    </citation>
    <scope>NUCLEOTIDE SEQUENCE [LARGE SCALE GENOMIC DNA]</scope>
</reference>
<dbReference type="Pfam" id="PF01412">
    <property type="entry name" value="ArfGap"/>
    <property type="match status" value="1"/>
</dbReference>